<reference evidence="2 3" key="1">
    <citation type="journal article" date="2021" name="Plant Biotechnol. J.">
        <title>Multi-omics assisted identification of the key and species-specific regulatory components of drought-tolerant mechanisms in Gossypium stocksii.</title>
        <authorList>
            <person name="Yu D."/>
            <person name="Ke L."/>
            <person name="Zhang D."/>
            <person name="Wu Y."/>
            <person name="Sun Y."/>
            <person name="Mei J."/>
            <person name="Sun J."/>
            <person name="Sun Y."/>
        </authorList>
    </citation>
    <scope>NUCLEOTIDE SEQUENCE [LARGE SCALE GENOMIC DNA]</scope>
    <source>
        <strain evidence="3">cv. E1</strain>
        <tissue evidence="2">Leaf</tissue>
    </source>
</reference>
<evidence type="ECO:0000313" key="3">
    <source>
        <dbReference type="Proteomes" id="UP000828251"/>
    </source>
</evidence>
<proteinExistence type="predicted"/>
<feature type="region of interest" description="Disordered" evidence="1">
    <location>
        <begin position="73"/>
        <end position="93"/>
    </location>
</feature>
<comment type="caution">
    <text evidence="2">The sequence shown here is derived from an EMBL/GenBank/DDBJ whole genome shotgun (WGS) entry which is preliminary data.</text>
</comment>
<name>A0A9D3VT51_9ROSI</name>
<dbReference type="EMBL" id="JAIQCV010000006">
    <property type="protein sequence ID" value="KAH1092300.1"/>
    <property type="molecule type" value="Genomic_DNA"/>
</dbReference>
<evidence type="ECO:0000313" key="2">
    <source>
        <dbReference type="EMBL" id="KAH1092300.1"/>
    </source>
</evidence>
<accession>A0A9D3VT51</accession>
<protein>
    <submittedName>
        <fullName evidence="2">Uncharacterized protein</fullName>
    </submittedName>
</protein>
<evidence type="ECO:0000256" key="1">
    <source>
        <dbReference type="SAM" id="MobiDB-lite"/>
    </source>
</evidence>
<sequence>MSVPKRLATLGKGLMRWVGKLKRQQFGQWKEETITRLFNNVEADAILNILLAKHLREDSRVWSEEPTGEYTVRSGYKRPLRGSTNPEIDNSEDTSKEYYNNLWQADLPSKIKITN</sequence>
<dbReference type="AlphaFoldDB" id="A0A9D3VT51"/>
<dbReference type="Proteomes" id="UP000828251">
    <property type="component" value="Unassembled WGS sequence"/>
</dbReference>
<gene>
    <name evidence="2" type="ORF">J1N35_019557</name>
</gene>
<keyword evidence="3" id="KW-1185">Reference proteome</keyword>
<dbReference type="OrthoDB" id="1001830at2759"/>
<organism evidence="2 3">
    <name type="scientific">Gossypium stocksii</name>
    <dbReference type="NCBI Taxonomy" id="47602"/>
    <lineage>
        <taxon>Eukaryota</taxon>
        <taxon>Viridiplantae</taxon>
        <taxon>Streptophyta</taxon>
        <taxon>Embryophyta</taxon>
        <taxon>Tracheophyta</taxon>
        <taxon>Spermatophyta</taxon>
        <taxon>Magnoliopsida</taxon>
        <taxon>eudicotyledons</taxon>
        <taxon>Gunneridae</taxon>
        <taxon>Pentapetalae</taxon>
        <taxon>rosids</taxon>
        <taxon>malvids</taxon>
        <taxon>Malvales</taxon>
        <taxon>Malvaceae</taxon>
        <taxon>Malvoideae</taxon>
        <taxon>Gossypium</taxon>
    </lineage>
</organism>